<protein>
    <submittedName>
        <fullName evidence="1">Uncharacterized protein</fullName>
    </submittedName>
</protein>
<accession>A0ACB8M7B7</accession>
<comment type="caution">
    <text evidence="1">The sequence shown here is derived from an EMBL/GenBank/DDBJ whole genome shotgun (WGS) entry which is preliminary data.</text>
</comment>
<dbReference type="Proteomes" id="UP000829398">
    <property type="component" value="Chromosome 3"/>
</dbReference>
<proteinExistence type="predicted"/>
<name>A0ACB8M7B7_CITSI</name>
<dbReference type="EMBL" id="CM039172">
    <property type="protein sequence ID" value="KAH9781572.1"/>
    <property type="molecule type" value="Genomic_DNA"/>
</dbReference>
<keyword evidence="2" id="KW-1185">Reference proteome</keyword>
<evidence type="ECO:0000313" key="2">
    <source>
        <dbReference type="Proteomes" id="UP000829398"/>
    </source>
</evidence>
<evidence type="ECO:0000313" key="1">
    <source>
        <dbReference type="EMBL" id="KAH9781572.1"/>
    </source>
</evidence>
<organism evidence="1 2">
    <name type="scientific">Citrus sinensis</name>
    <name type="common">Sweet orange</name>
    <name type="synonym">Citrus aurantium var. sinensis</name>
    <dbReference type="NCBI Taxonomy" id="2711"/>
    <lineage>
        <taxon>Eukaryota</taxon>
        <taxon>Viridiplantae</taxon>
        <taxon>Streptophyta</taxon>
        <taxon>Embryophyta</taxon>
        <taxon>Tracheophyta</taxon>
        <taxon>Spermatophyta</taxon>
        <taxon>Magnoliopsida</taxon>
        <taxon>eudicotyledons</taxon>
        <taxon>Gunneridae</taxon>
        <taxon>Pentapetalae</taxon>
        <taxon>rosids</taxon>
        <taxon>malvids</taxon>
        <taxon>Sapindales</taxon>
        <taxon>Rutaceae</taxon>
        <taxon>Aurantioideae</taxon>
        <taxon>Citrus</taxon>
    </lineage>
</organism>
<sequence length="699" mass="74470">MAVEVDHQAFFESSARSSPELSFESQQHLEFESVSLSSILDQGSVSFGKYSTEALAWEKRSVFPHDRFQEELDKFKNPGLVAQKKAYFEEYYKKLRAIKGLQAQQQEFTQRDACQVAQSSTTEIENNVNSTVSKDENNVSQIPISDNSTITSLNSSPGGTVCDSGQDTEAQWCKNSLSTVKDGMKNITSLFSSTIKAKHSTKRTSSSQNSPSGSMKTASKKSLVSSSVSHKTNQPKKQVPGLQAKGTVASLSGTAKNAIKESEKPKPTHRKITQKTDNSLLPIKKSGPKAASKTKRQTTKVCPTATVPDSLSAKGNQVSSFSSVRAHLMKQSKISPGLAGKLPPRLPVPAQSAKIVSSSSSIRTHQMKPSTTSVGLAGKLLTRSSVPVQCAKPVSSTSSTRSPVKPSTTSEGLAGKLPTRLPVPTQSAKQVSSSSSIRTPPVKPSKNSQGLAGKLLTRSSVPVQCAKPVSSTSSRRSPAKPSTTSEGSAGKLPTRLPVPTQSVMQVSSSSSLRTPPAKPSKNSQGLAGKLSKRSSIHVPCGMLVSSSSSLTRPVNPNTPPQGMDEKLPKSIPVSSLSSKSISKDKASTGGLRNLGKRSANLSSPSKSTQIIGAQLGHRSLVQGGKQKEGKEKEILELGRDPKALSSTGPRRDPKPPSSMVSNNFKTLHEKRVPKSGDEKRGRISTATKSARRQMRPSRQ</sequence>
<gene>
    <name evidence="1" type="ORF">KPL71_008526</name>
</gene>
<reference evidence="2" key="1">
    <citation type="journal article" date="2023" name="Hortic. Res.">
        <title>A chromosome-level phased genome enabling allele-level studies in sweet orange: a case study on citrus Huanglongbing tolerance.</title>
        <authorList>
            <person name="Wu B."/>
            <person name="Yu Q."/>
            <person name="Deng Z."/>
            <person name="Duan Y."/>
            <person name="Luo F."/>
            <person name="Gmitter F. Jr."/>
        </authorList>
    </citation>
    <scope>NUCLEOTIDE SEQUENCE [LARGE SCALE GENOMIC DNA]</scope>
    <source>
        <strain evidence="2">cv. Valencia</strain>
    </source>
</reference>